<reference evidence="3" key="1">
    <citation type="journal article" date="2019" name="Int. J. Syst. Evol. Microbiol.">
        <title>The Global Catalogue of Microorganisms (GCM) 10K type strain sequencing project: providing services to taxonomists for standard genome sequencing and annotation.</title>
        <authorList>
            <consortium name="The Broad Institute Genomics Platform"/>
            <consortium name="The Broad Institute Genome Sequencing Center for Infectious Disease"/>
            <person name="Wu L."/>
            <person name="Ma J."/>
        </authorList>
    </citation>
    <scope>NUCLEOTIDE SEQUENCE [LARGE SCALE GENOMIC DNA]</scope>
    <source>
        <strain evidence="3">KACC 12649</strain>
    </source>
</reference>
<proteinExistence type="predicted"/>
<feature type="transmembrane region" description="Helical" evidence="1">
    <location>
        <begin position="6"/>
        <end position="27"/>
    </location>
</feature>
<keyword evidence="1" id="KW-0472">Membrane</keyword>
<gene>
    <name evidence="2" type="ORF">ACFPN5_08345</name>
</gene>
<sequence>MFGSSVLEVAIGLTFCYGTVALIVATVQEALAAAFRLRANTLLAGIKSMLNDPRFEALAQAVYAHPLVNPHSDGTRVDERTLASKPSYVEPAHFAIALIDSIQKIPGDFARLRADIDAVEDPQVRLALQALHARAGGDLERFQRSVASWFDNAMQRVSGNYKRRQLLISFLLSLLLAILFNIDSIALFRALWQQPQLAAHIGAVPGALDAQTLQQLLALPVGWASFPPVLNSAFALQAAGWFVTAATTLFGAPFWFDLLQRAVQLRSTGTRPNDADHPPAAPAAAVKAVEVRAAPAA</sequence>
<comment type="caution">
    <text evidence="2">The sequence shown here is derived from an EMBL/GenBank/DDBJ whole genome shotgun (WGS) entry which is preliminary data.</text>
</comment>
<keyword evidence="1" id="KW-0812">Transmembrane</keyword>
<dbReference type="Proteomes" id="UP001596050">
    <property type="component" value="Unassembled WGS sequence"/>
</dbReference>
<feature type="transmembrane region" description="Helical" evidence="1">
    <location>
        <begin position="166"/>
        <end position="188"/>
    </location>
</feature>
<name>A0ABW0L4X6_9BURK</name>
<evidence type="ECO:0000313" key="3">
    <source>
        <dbReference type="Proteomes" id="UP001596050"/>
    </source>
</evidence>
<protein>
    <submittedName>
        <fullName evidence="2">Uncharacterized protein</fullName>
    </submittedName>
</protein>
<keyword evidence="3" id="KW-1185">Reference proteome</keyword>
<evidence type="ECO:0000313" key="2">
    <source>
        <dbReference type="EMBL" id="MFC5459817.1"/>
    </source>
</evidence>
<organism evidence="2 3">
    <name type="scientific">Massilia niabensis</name>
    <dbReference type="NCBI Taxonomy" id="544910"/>
    <lineage>
        <taxon>Bacteria</taxon>
        <taxon>Pseudomonadati</taxon>
        <taxon>Pseudomonadota</taxon>
        <taxon>Betaproteobacteria</taxon>
        <taxon>Burkholderiales</taxon>
        <taxon>Oxalobacteraceae</taxon>
        <taxon>Telluria group</taxon>
        <taxon>Massilia</taxon>
    </lineage>
</organism>
<evidence type="ECO:0000256" key="1">
    <source>
        <dbReference type="SAM" id="Phobius"/>
    </source>
</evidence>
<feature type="transmembrane region" description="Helical" evidence="1">
    <location>
        <begin position="234"/>
        <end position="256"/>
    </location>
</feature>
<accession>A0ABW0L4X6</accession>
<dbReference type="EMBL" id="JBHSMU010000009">
    <property type="protein sequence ID" value="MFC5459817.1"/>
    <property type="molecule type" value="Genomic_DNA"/>
</dbReference>
<keyword evidence="1" id="KW-1133">Transmembrane helix</keyword>
<dbReference type="RefSeq" id="WP_379782039.1">
    <property type="nucleotide sequence ID" value="NZ_JBHSMU010000009.1"/>
</dbReference>